<name>A0A1L9SR56_9EURO</name>
<feature type="region of interest" description="Disordered" evidence="1">
    <location>
        <begin position="1"/>
        <end position="36"/>
    </location>
</feature>
<keyword evidence="3" id="KW-1185">Reference proteome</keyword>
<organism evidence="2 3">
    <name type="scientific">Penicilliopsis zonata CBS 506.65</name>
    <dbReference type="NCBI Taxonomy" id="1073090"/>
    <lineage>
        <taxon>Eukaryota</taxon>
        <taxon>Fungi</taxon>
        <taxon>Dikarya</taxon>
        <taxon>Ascomycota</taxon>
        <taxon>Pezizomycotina</taxon>
        <taxon>Eurotiomycetes</taxon>
        <taxon>Eurotiomycetidae</taxon>
        <taxon>Eurotiales</taxon>
        <taxon>Aspergillaceae</taxon>
        <taxon>Penicilliopsis</taxon>
    </lineage>
</organism>
<accession>A0A1L9SR56</accession>
<feature type="region of interest" description="Disordered" evidence="1">
    <location>
        <begin position="552"/>
        <end position="650"/>
    </location>
</feature>
<feature type="compositionally biased region" description="Polar residues" evidence="1">
    <location>
        <begin position="1"/>
        <end position="14"/>
    </location>
</feature>
<evidence type="ECO:0000313" key="3">
    <source>
        <dbReference type="Proteomes" id="UP000184188"/>
    </source>
</evidence>
<dbReference type="RefSeq" id="XP_022584113.1">
    <property type="nucleotide sequence ID" value="XM_022724511.1"/>
</dbReference>
<dbReference type="GeneID" id="34610976"/>
<feature type="compositionally biased region" description="Polar residues" evidence="1">
    <location>
        <begin position="588"/>
        <end position="603"/>
    </location>
</feature>
<dbReference type="OrthoDB" id="4366200at2759"/>
<evidence type="ECO:0000256" key="1">
    <source>
        <dbReference type="SAM" id="MobiDB-lite"/>
    </source>
</evidence>
<evidence type="ECO:0000313" key="2">
    <source>
        <dbReference type="EMBL" id="OJJ49603.1"/>
    </source>
</evidence>
<gene>
    <name evidence="2" type="ORF">ASPZODRAFT_138984</name>
</gene>
<feature type="region of interest" description="Disordered" evidence="1">
    <location>
        <begin position="228"/>
        <end position="273"/>
    </location>
</feature>
<dbReference type="VEuPathDB" id="FungiDB:ASPZODRAFT_138984"/>
<dbReference type="EMBL" id="KV878337">
    <property type="protein sequence ID" value="OJJ49603.1"/>
    <property type="molecule type" value="Genomic_DNA"/>
</dbReference>
<sequence>MDSSMVEGISTSPKHCSPKSPSFPLPGHSVPVDSSSSVMPSFLLVNDLGLTPSPGSQLQQRDDSVQESSRAEGPQHSQVSAEKSIADTPADWDTSWLCDDFWRQVTDGYSLSLTDEQALCFPDLGDSASIQNSGQLMGLLNTGNSGVTDSILQISDPENGGLQSISGDPADLDKAFLPDPLFDAEFGLHDFDLSLTAQKRSADEAFPTDLNYPVPLEKRRIIEVPLDQGTAPSVGTPYLSSPNSSHQTGSETTITTPADTERPQTPDSLFDSNEDDFGDEPLFTTRSEENVALDLPSEYPTKTGSPAIQLSVTDHCPTIAYDSQPVDHGSHYSTAIGAQVTKAFDTPTHASDMTGKRFALQSQDVAATKINEVLKRQHSPRDYVSPYPVNRGLLGYLPSAPAVHVKSIEVAPESVCLRVKALQLRIKQLTHECQKYRSQWLESTTIDNMTGKSKVELLKEELGSVRRVSGHHQSKLKEARQEAEGWKKQAQHYATIYNELLYNVQHKLPIATFVSPAHAPPYAPGLPQAQHLAPVSRQQIPLQQIPVQKLPPQQFSPQQFHPQQIPQQIPPRERVTVDLTLDSDTESTPEPQQTPSEPKQTPENAEALKKIRNKKYQWLDRSNHPQHPALAPAGTRDINADRGPPVLNADEELIRTLDEELAKDR</sequence>
<feature type="compositionally biased region" description="Polar residues" evidence="1">
    <location>
        <begin position="230"/>
        <end position="258"/>
    </location>
</feature>
<proteinExistence type="predicted"/>
<reference evidence="3" key="1">
    <citation type="journal article" date="2017" name="Genome Biol.">
        <title>Comparative genomics reveals high biological diversity and specific adaptations in the industrially and medically important fungal genus Aspergillus.</title>
        <authorList>
            <person name="de Vries R.P."/>
            <person name="Riley R."/>
            <person name="Wiebenga A."/>
            <person name="Aguilar-Osorio G."/>
            <person name="Amillis S."/>
            <person name="Uchima C.A."/>
            <person name="Anderluh G."/>
            <person name="Asadollahi M."/>
            <person name="Askin M."/>
            <person name="Barry K."/>
            <person name="Battaglia E."/>
            <person name="Bayram O."/>
            <person name="Benocci T."/>
            <person name="Braus-Stromeyer S.A."/>
            <person name="Caldana C."/>
            <person name="Canovas D."/>
            <person name="Cerqueira G.C."/>
            <person name="Chen F."/>
            <person name="Chen W."/>
            <person name="Choi C."/>
            <person name="Clum A."/>
            <person name="Dos Santos R.A."/>
            <person name="Damasio A.R."/>
            <person name="Diallinas G."/>
            <person name="Emri T."/>
            <person name="Fekete E."/>
            <person name="Flipphi M."/>
            <person name="Freyberg S."/>
            <person name="Gallo A."/>
            <person name="Gournas C."/>
            <person name="Habgood R."/>
            <person name="Hainaut M."/>
            <person name="Harispe M.L."/>
            <person name="Henrissat B."/>
            <person name="Hilden K.S."/>
            <person name="Hope R."/>
            <person name="Hossain A."/>
            <person name="Karabika E."/>
            <person name="Karaffa L."/>
            <person name="Karanyi Z."/>
            <person name="Krasevec N."/>
            <person name="Kuo A."/>
            <person name="Kusch H."/>
            <person name="LaButti K."/>
            <person name="Lagendijk E.L."/>
            <person name="Lapidus A."/>
            <person name="Levasseur A."/>
            <person name="Lindquist E."/>
            <person name="Lipzen A."/>
            <person name="Logrieco A.F."/>
            <person name="MacCabe A."/>
            <person name="Maekelae M.R."/>
            <person name="Malavazi I."/>
            <person name="Melin P."/>
            <person name="Meyer V."/>
            <person name="Mielnichuk N."/>
            <person name="Miskei M."/>
            <person name="Molnar A.P."/>
            <person name="Mule G."/>
            <person name="Ngan C.Y."/>
            <person name="Orejas M."/>
            <person name="Orosz E."/>
            <person name="Ouedraogo J.P."/>
            <person name="Overkamp K.M."/>
            <person name="Park H.-S."/>
            <person name="Perrone G."/>
            <person name="Piumi F."/>
            <person name="Punt P.J."/>
            <person name="Ram A.F."/>
            <person name="Ramon A."/>
            <person name="Rauscher S."/>
            <person name="Record E."/>
            <person name="Riano-Pachon D.M."/>
            <person name="Robert V."/>
            <person name="Roehrig J."/>
            <person name="Ruller R."/>
            <person name="Salamov A."/>
            <person name="Salih N.S."/>
            <person name="Samson R.A."/>
            <person name="Sandor E."/>
            <person name="Sanguinetti M."/>
            <person name="Schuetze T."/>
            <person name="Sepcic K."/>
            <person name="Shelest E."/>
            <person name="Sherlock G."/>
            <person name="Sophianopoulou V."/>
            <person name="Squina F.M."/>
            <person name="Sun H."/>
            <person name="Susca A."/>
            <person name="Todd R.B."/>
            <person name="Tsang A."/>
            <person name="Unkles S.E."/>
            <person name="van de Wiele N."/>
            <person name="van Rossen-Uffink D."/>
            <person name="Oliveira J.V."/>
            <person name="Vesth T.C."/>
            <person name="Visser J."/>
            <person name="Yu J.-H."/>
            <person name="Zhou M."/>
            <person name="Andersen M.R."/>
            <person name="Archer D.B."/>
            <person name="Baker S.E."/>
            <person name="Benoit I."/>
            <person name="Brakhage A.A."/>
            <person name="Braus G.H."/>
            <person name="Fischer R."/>
            <person name="Frisvad J.C."/>
            <person name="Goldman G.H."/>
            <person name="Houbraken J."/>
            <person name="Oakley B."/>
            <person name="Pocsi I."/>
            <person name="Scazzocchio C."/>
            <person name="Seiboth B."/>
            <person name="vanKuyk P.A."/>
            <person name="Wortman J."/>
            <person name="Dyer P.S."/>
            <person name="Grigoriev I.V."/>
        </authorList>
    </citation>
    <scope>NUCLEOTIDE SEQUENCE [LARGE SCALE GENOMIC DNA]</scope>
    <source>
        <strain evidence="3">CBS 506.65</strain>
    </source>
</reference>
<dbReference type="AlphaFoldDB" id="A0A1L9SR56"/>
<feature type="region of interest" description="Disordered" evidence="1">
    <location>
        <begin position="49"/>
        <end position="85"/>
    </location>
</feature>
<dbReference type="Proteomes" id="UP000184188">
    <property type="component" value="Unassembled WGS sequence"/>
</dbReference>
<feature type="compositionally biased region" description="Low complexity" evidence="1">
    <location>
        <begin position="552"/>
        <end position="567"/>
    </location>
</feature>
<protein>
    <submittedName>
        <fullName evidence="2">Uncharacterized protein</fullName>
    </submittedName>
</protein>